<dbReference type="FunFam" id="1.50.10.10:FF:000005">
    <property type="entry name" value="Glycosyl hydrolase, glucoamylase"/>
    <property type="match status" value="1"/>
</dbReference>
<gene>
    <name evidence="7" type="ORF">UFOPK3522_00080</name>
</gene>
<dbReference type="EMBL" id="CAESAO010000004">
    <property type="protein sequence ID" value="CAB4334514.1"/>
    <property type="molecule type" value="Genomic_DNA"/>
</dbReference>
<keyword evidence="1" id="KW-0378">Hydrolase</keyword>
<dbReference type="AlphaFoldDB" id="A0A6J5YWG6"/>
<feature type="domain" description="Trehalase-like N-terminal" evidence="6">
    <location>
        <begin position="53"/>
        <end position="213"/>
    </location>
</feature>
<name>A0A6J5YWG6_9ZZZZ</name>
<dbReference type="Gene3D" id="1.50.10.10">
    <property type="match status" value="1"/>
</dbReference>
<dbReference type="PANTHER" id="PTHR31616">
    <property type="entry name" value="TREHALASE"/>
    <property type="match status" value="1"/>
</dbReference>
<dbReference type="PANTHER" id="PTHR31616:SF10">
    <property type="entry name" value="TREHALASE"/>
    <property type="match status" value="1"/>
</dbReference>
<dbReference type="InterPro" id="IPR008928">
    <property type="entry name" value="6-hairpin_glycosidase_sf"/>
</dbReference>
<evidence type="ECO:0000256" key="1">
    <source>
        <dbReference type="ARBA" id="ARBA00022801"/>
    </source>
</evidence>
<dbReference type="GO" id="GO:0005993">
    <property type="term" value="P:trehalose catabolic process"/>
    <property type="evidence" value="ECO:0007669"/>
    <property type="project" value="TreeGrafter"/>
</dbReference>
<keyword evidence="3" id="KW-0326">Glycosidase</keyword>
<dbReference type="Pfam" id="PF19291">
    <property type="entry name" value="TREH_N"/>
    <property type="match status" value="1"/>
</dbReference>
<evidence type="ECO:0000313" key="7">
    <source>
        <dbReference type="EMBL" id="CAB4334514.1"/>
    </source>
</evidence>
<evidence type="ECO:0000259" key="6">
    <source>
        <dbReference type="Pfam" id="PF19291"/>
    </source>
</evidence>
<organism evidence="7">
    <name type="scientific">freshwater metagenome</name>
    <dbReference type="NCBI Taxonomy" id="449393"/>
    <lineage>
        <taxon>unclassified sequences</taxon>
        <taxon>metagenomes</taxon>
        <taxon>ecological metagenomes</taxon>
    </lineage>
</organism>
<dbReference type="InterPro" id="IPR011613">
    <property type="entry name" value="GH15-like"/>
</dbReference>
<proteinExistence type="predicted"/>
<feature type="region of interest" description="Disordered" evidence="4">
    <location>
        <begin position="679"/>
        <end position="699"/>
    </location>
</feature>
<keyword evidence="2" id="KW-0119">Carbohydrate metabolism</keyword>
<dbReference type="InterPro" id="IPR045582">
    <property type="entry name" value="Trehalase-like_N"/>
</dbReference>
<evidence type="ECO:0000256" key="2">
    <source>
        <dbReference type="ARBA" id="ARBA00023277"/>
    </source>
</evidence>
<reference evidence="7" key="1">
    <citation type="submission" date="2020-05" db="EMBL/GenBank/DDBJ databases">
        <authorList>
            <person name="Chiriac C."/>
            <person name="Salcher M."/>
            <person name="Ghai R."/>
            <person name="Kavagutti S V."/>
        </authorList>
    </citation>
    <scope>NUCLEOTIDE SEQUENCE</scope>
</reference>
<evidence type="ECO:0000256" key="4">
    <source>
        <dbReference type="SAM" id="MobiDB-lite"/>
    </source>
</evidence>
<dbReference type="GO" id="GO:0015927">
    <property type="term" value="F:trehalase activity"/>
    <property type="evidence" value="ECO:0007669"/>
    <property type="project" value="TreeGrafter"/>
</dbReference>
<sequence length="699" mass="78055">MTQPADLIAAAVAAASRPHGSPLCPGEVAFARRMAGRIASFRDMEPLVHDGTLHGSAFPPIADYAFLSDCESICLIAPSGRVEWMCLPRMDGPSVFGAMLDRDAGGFRISPADQRVPAGRRYLPGTMILETTWATRTGWVVVQDVLLVGPWHHDSERSETHRRSPTDTDADHVLLRTMRCINGHVEMQMECEPKLEYGRIPVGWDYSSDGYGVGVASAEGEDLKLTLTTDLRLGFEGGRARARTTLHEGDTAFVALSWTEHEAPASFDEAYRRLTFTADFWHDWLAHGEFPDHPWRTYLQRSALTLKGLTYAPTGAMVAAATTSLPETPGGERNWDYRYSWIRDSTFMLWGLYSLGFAQEAGDYYYFIEDLVAGDRDLQVLYGIGGERDLEESTLDYLDGYEDSKPVRIGNGAYNQKQHDVWGALLDSIYIHTKNRDQLSDSAWPIIVNQVERAIENWKEPDRGIWEVRGEPQHFVSSKVFCWVACDRGVRLAELRNDRERIARWQAVANEIREDILTNGVDPVKNRFVQAYGSTALDAALLLVALFRFLPADDERIRNTVIGIADDLSEDGFVLRYRVDETDDGLSGEEGTFTICSFWMVSALVEIGELDRARELCEKLLSFSSSLSLYAEELDAKTGRHLGNFPQAFTHLALINAVMKLISAEEAINAINEELDAGRPLDQVTGEQPAVEPAAEERG</sequence>
<dbReference type="InterPro" id="IPR012341">
    <property type="entry name" value="6hp_glycosidase-like_sf"/>
</dbReference>
<accession>A0A6J5YWG6</accession>
<feature type="domain" description="GH15-like" evidence="5">
    <location>
        <begin position="296"/>
        <end position="658"/>
    </location>
</feature>
<protein>
    <submittedName>
        <fullName evidence="7">Unannotated protein</fullName>
    </submittedName>
</protein>
<dbReference type="SUPFAM" id="SSF48208">
    <property type="entry name" value="Six-hairpin glycosidases"/>
    <property type="match status" value="1"/>
</dbReference>
<evidence type="ECO:0000259" key="5">
    <source>
        <dbReference type="Pfam" id="PF00723"/>
    </source>
</evidence>
<evidence type="ECO:0000256" key="3">
    <source>
        <dbReference type="ARBA" id="ARBA00023295"/>
    </source>
</evidence>
<dbReference type="Pfam" id="PF00723">
    <property type="entry name" value="Glyco_hydro_15"/>
    <property type="match status" value="1"/>
</dbReference>